<sequence>MANTNEFWLTYHLASRAHLPATTQLIELEFQNRKLVDLEDVLDHVFRQGFVEAKHRPSTWWEKKDGQKVKNSHLVDDLIKQGVGKCQENALGLIVEDVPTTLWFSYHYVNTPVARPVTQRLKLTTLPVKFEKLAHVTNYIFKEGYLSAHLRPFVYWENTCGKRVEEAAAVTEILAFGEGTCEDKPLRLVINHDVHHHHAHPGPVCHAPEPAHDHHHHVPPFNHLPYPHHHLYNHGHCA</sequence>
<evidence type="ECO:0000313" key="2">
    <source>
        <dbReference type="Proteomes" id="UP000308600"/>
    </source>
</evidence>
<dbReference type="Proteomes" id="UP000308600">
    <property type="component" value="Unassembled WGS sequence"/>
</dbReference>
<reference evidence="1 2" key="1">
    <citation type="journal article" date="2019" name="Nat. Ecol. Evol.">
        <title>Megaphylogeny resolves global patterns of mushroom evolution.</title>
        <authorList>
            <person name="Varga T."/>
            <person name="Krizsan K."/>
            <person name="Foldi C."/>
            <person name="Dima B."/>
            <person name="Sanchez-Garcia M."/>
            <person name="Sanchez-Ramirez S."/>
            <person name="Szollosi G.J."/>
            <person name="Szarkandi J.G."/>
            <person name="Papp V."/>
            <person name="Albert L."/>
            <person name="Andreopoulos W."/>
            <person name="Angelini C."/>
            <person name="Antonin V."/>
            <person name="Barry K.W."/>
            <person name="Bougher N.L."/>
            <person name="Buchanan P."/>
            <person name="Buyck B."/>
            <person name="Bense V."/>
            <person name="Catcheside P."/>
            <person name="Chovatia M."/>
            <person name="Cooper J."/>
            <person name="Damon W."/>
            <person name="Desjardin D."/>
            <person name="Finy P."/>
            <person name="Geml J."/>
            <person name="Haridas S."/>
            <person name="Hughes K."/>
            <person name="Justo A."/>
            <person name="Karasinski D."/>
            <person name="Kautmanova I."/>
            <person name="Kiss B."/>
            <person name="Kocsube S."/>
            <person name="Kotiranta H."/>
            <person name="LaButti K.M."/>
            <person name="Lechner B.E."/>
            <person name="Liimatainen K."/>
            <person name="Lipzen A."/>
            <person name="Lukacs Z."/>
            <person name="Mihaltcheva S."/>
            <person name="Morgado L.N."/>
            <person name="Niskanen T."/>
            <person name="Noordeloos M.E."/>
            <person name="Ohm R.A."/>
            <person name="Ortiz-Santana B."/>
            <person name="Ovrebo C."/>
            <person name="Racz N."/>
            <person name="Riley R."/>
            <person name="Savchenko A."/>
            <person name="Shiryaev A."/>
            <person name="Soop K."/>
            <person name="Spirin V."/>
            <person name="Szebenyi C."/>
            <person name="Tomsovsky M."/>
            <person name="Tulloss R.E."/>
            <person name="Uehling J."/>
            <person name="Grigoriev I.V."/>
            <person name="Vagvolgyi C."/>
            <person name="Papp T."/>
            <person name="Martin F.M."/>
            <person name="Miettinen O."/>
            <person name="Hibbett D.S."/>
            <person name="Nagy L.G."/>
        </authorList>
    </citation>
    <scope>NUCLEOTIDE SEQUENCE [LARGE SCALE GENOMIC DNA]</scope>
    <source>
        <strain evidence="1 2">NL-1719</strain>
    </source>
</reference>
<proteinExistence type="predicted"/>
<name>A0ACD3B0E1_9AGAR</name>
<dbReference type="EMBL" id="ML208300">
    <property type="protein sequence ID" value="TFK71306.1"/>
    <property type="molecule type" value="Genomic_DNA"/>
</dbReference>
<organism evidence="1 2">
    <name type="scientific">Pluteus cervinus</name>
    <dbReference type="NCBI Taxonomy" id="181527"/>
    <lineage>
        <taxon>Eukaryota</taxon>
        <taxon>Fungi</taxon>
        <taxon>Dikarya</taxon>
        <taxon>Basidiomycota</taxon>
        <taxon>Agaricomycotina</taxon>
        <taxon>Agaricomycetes</taxon>
        <taxon>Agaricomycetidae</taxon>
        <taxon>Agaricales</taxon>
        <taxon>Pluteineae</taxon>
        <taxon>Pluteaceae</taxon>
        <taxon>Pluteus</taxon>
    </lineage>
</organism>
<gene>
    <name evidence="1" type="ORF">BDN72DRAFT_837912</name>
</gene>
<protein>
    <submittedName>
        <fullName evidence="1">Uncharacterized protein</fullName>
    </submittedName>
</protein>
<keyword evidence="2" id="KW-1185">Reference proteome</keyword>
<evidence type="ECO:0000313" key="1">
    <source>
        <dbReference type="EMBL" id="TFK71306.1"/>
    </source>
</evidence>
<accession>A0ACD3B0E1</accession>